<dbReference type="Proteomes" id="UP000887013">
    <property type="component" value="Unassembled WGS sequence"/>
</dbReference>
<reference evidence="1" key="1">
    <citation type="submission" date="2020-08" db="EMBL/GenBank/DDBJ databases">
        <title>Multicomponent nature underlies the extraordinary mechanical properties of spider dragline silk.</title>
        <authorList>
            <person name="Kono N."/>
            <person name="Nakamura H."/>
            <person name="Mori M."/>
            <person name="Yoshida Y."/>
            <person name="Ohtoshi R."/>
            <person name="Malay A.D."/>
            <person name="Moran D.A.P."/>
            <person name="Tomita M."/>
            <person name="Numata K."/>
            <person name="Arakawa K."/>
        </authorList>
    </citation>
    <scope>NUCLEOTIDE SEQUENCE</scope>
</reference>
<gene>
    <name evidence="1" type="ORF">NPIL_341811</name>
</gene>
<evidence type="ECO:0000313" key="1">
    <source>
        <dbReference type="EMBL" id="GFS42396.1"/>
    </source>
</evidence>
<protein>
    <submittedName>
        <fullName evidence="1">Uncharacterized protein</fullName>
    </submittedName>
</protein>
<accession>A0A8X6IE80</accession>
<proteinExistence type="predicted"/>
<organism evidence="1 2">
    <name type="scientific">Nephila pilipes</name>
    <name type="common">Giant wood spider</name>
    <name type="synonym">Nephila maculata</name>
    <dbReference type="NCBI Taxonomy" id="299642"/>
    <lineage>
        <taxon>Eukaryota</taxon>
        <taxon>Metazoa</taxon>
        <taxon>Ecdysozoa</taxon>
        <taxon>Arthropoda</taxon>
        <taxon>Chelicerata</taxon>
        <taxon>Arachnida</taxon>
        <taxon>Araneae</taxon>
        <taxon>Araneomorphae</taxon>
        <taxon>Entelegynae</taxon>
        <taxon>Araneoidea</taxon>
        <taxon>Nephilidae</taxon>
        <taxon>Nephila</taxon>
    </lineage>
</organism>
<keyword evidence="2" id="KW-1185">Reference proteome</keyword>
<evidence type="ECO:0000313" key="2">
    <source>
        <dbReference type="Proteomes" id="UP000887013"/>
    </source>
</evidence>
<name>A0A8X6IE80_NEPPI</name>
<sequence length="50" mass="5462">MSTCLSVLLPKIVHPKQPLFADVANVSQPKRNGWPLLGRSSFLIKDNSSA</sequence>
<dbReference type="OrthoDB" id="6430910at2759"/>
<comment type="caution">
    <text evidence="1">The sequence shown here is derived from an EMBL/GenBank/DDBJ whole genome shotgun (WGS) entry which is preliminary data.</text>
</comment>
<feature type="non-terminal residue" evidence="1">
    <location>
        <position position="50"/>
    </location>
</feature>
<dbReference type="EMBL" id="BMAW01089957">
    <property type="protein sequence ID" value="GFS42396.1"/>
    <property type="molecule type" value="Genomic_DNA"/>
</dbReference>
<dbReference type="AlphaFoldDB" id="A0A8X6IE80"/>